<dbReference type="InterPro" id="IPR018060">
    <property type="entry name" value="HTH_AraC"/>
</dbReference>
<accession>A0ABW0RMB9</accession>
<sequence>MNGNLARTMTDIDLDQACIPSNYSRLIARELGLQERDVADLLKLTQLSVDQFLQDDTLLTPRQQLQILQNSLYLAEDETLGLRLGQRMTSPTHGAMGFLANSSPDLLTALKAFQAFLPTRMNLARLALDTRQDSLEVTCTFGMELQEELLRVLSEIFTVIFFDCAEFIVGRPLKEAVICFAHQEPGYSDRYSSHIPGAMKFGQPDISLKIPLEVCKVPNASANHENYMMALQQCETMLAQLQSGKSTCKYQVQKMMLSHPPGVLSEEEAAAAMFISKRTLARRLKQEGTGFRQIRDDILSQQALGYLRDSQLSIEAMAELLNYHDSANFRRAFKRWFNATPEDYRRHINSAGAPWPH</sequence>
<evidence type="ECO:0000256" key="1">
    <source>
        <dbReference type="ARBA" id="ARBA00023015"/>
    </source>
</evidence>
<dbReference type="Gene3D" id="1.10.10.60">
    <property type="entry name" value="Homeodomain-like"/>
    <property type="match status" value="1"/>
</dbReference>
<reference evidence="6" key="1">
    <citation type="journal article" date="2019" name="Int. J. Syst. Evol. Microbiol.">
        <title>The Global Catalogue of Microorganisms (GCM) 10K type strain sequencing project: providing services to taxonomists for standard genome sequencing and annotation.</title>
        <authorList>
            <consortium name="The Broad Institute Genomics Platform"/>
            <consortium name="The Broad Institute Genome Sequencing Center for Infectious Disease"/>
            <person name="Wu L."/>
            <person name="Ma J."/>
        </authorList>
    </citation>
    <scope>NUCLEOTIDE SEQUENCE [LARGE SCALE GENOMIC DNA]</scope>
    <source>
        <strain evidence="6">CGMCC 4.1799</strain>
    </source>
</reference>
<dbReference type="SMART" id="SM00342">
    <property type="entry name" value="HTH_ARAC"/>
    <property type="match status" value="1"/>
</dbReference>
<gene>
    <name evidence="5" type="ORF">ACFPQA_06770</name>
</gene>
<dbReference type="InterPro" id="IPR032687">
    <property type="entry name" value="AraC-type_N"/>
</dbReference>
<keyword evidence="3" id="KW-0804">Transcription</keyword>
<keyword evidence="1" id="KW-0805">Transcription regulation</keyword>
<evidence type="ECO:0000259" key="4">
    <source>
        <dbReference type="PROSITE" id="PS01124"/>
    </source>
</evidence>
<dbReference type="EMBL" id="JBHSNL010000001">
    <property type="protein sequence ID" value="MFC5544745.1"/>
    <property type="molecule type" value="Genomic_DNA"/>
</dbReference>
<protein>
    <submittedName>
        <fullName evidence="5">AraC family transcriptional regulator ligand-binding domain-containing protein</fullName>
    </submittedName>
</protein>
<name>A0ABW0RMB9_9GAMM</name>
<keyword evidence="2" id="KW-0238">DNA-binding</keyword>
<dbReference type="PANTHER" id="PTHR47894">
    <property type="entry name" value="HTH-TYPE TRANSCRIPTIONAL REGULATOR GADX"/>
    <property type="match status" value="1"/>
</dbReference>
<dbReference type="SUPFAM" id="SSF46689">
    <property type="entry name" value="Homeodomain-like"/>
    <property type="match status" value="1"/>
</dbReference>
<evidence type="ECO:0000256" key="2">
    <source>
        <dbReference type="ARBA" id="ARBA00023125"/>
    </source>
</evidence>
<organism evidence="5 6">
    <name type="scientific">Marinobacter koreensis</name>
    <dbReference type="NCBI Taxonomy" id="335974"/>
    <lineage>
        <taxon>Bacteria</taxon>
        <taxon>Pseudomonadati</taxon>
        <taxon>Pseudomonadota</taxon>
        <taxon>Gammaproteobacteria</taxon>
        <taxon>Pseudomonadales</taxon>
        <taxon>Marinobacteraceae</taxon>
        <taxon>Marinobacter</taxon>
    </lineage>
</organism>
<feature type="domain" description="HTH araC/xylS-type" evidence="4">
    <location>
        <begin position="250"/>
        <end position="347"/>
    </location>
</feature>
<comment type="caution">
    <text evidence="5">The sequence shown here is derived from an EMBL/GenBank/DDBJ whole genome shotgun (WGS) entry which is preliminary data.</text>
</comment>
<dbReference type="Pfam" id="PF12625">
    <property type="entry name" value="Arabinose_bd"/>
    <property type="match status" value="1"/>
</dbReference>
<dbReference type="PROSITE" id="PS01124">
    <property type="entry name" value="HTH_ARAC_FAMILY_2"/>
    <property type="match status" value="1"/>
</dbReference>
<dbReference type="Pfam" id="PF12833">
    <property type="entry name" value="HTH_18"/>
    <property type="match status" value="1"/>
</dbReference>
<proteinExistence type="predicted"/>
<dbReference type="InterPro" id="IPR009057">
    <property type="entry name" value="Homeodomain-like_sf"/>
</dbReference>
<evidence type="ECO:0000313" key="5">
    <source>
        <dbReference type="EMBL" id="MFC5544745.1"/>
    </source>
</evidence>
<dbReference type="PANTHER" id="PTHR47894:SF1">
    <property type="entry name" value="HTH-TYPE TRANSCRIPTIONAL REGULATOR VQSM"/>
    <property type="match status" value="1"/>
</dbReference>
<dbReference type="RefSeq" id="WP_248154036.1">
    <property type="nucleotide sequence ID" value="NZ_JAKZAJ010000001.1"/>
</dbReference>
<keyword evidence="6" id="KW-1185">Reference proteome</keyword>
<dbReference type="Proteomes" id="UP001596055">
    <property type="component" value="Unassembled WGS sequence"/>
</dbReference>
<evidence type="ECO:0000256" key="3">
    <source>
        <dbReference type="ARBA" id="ARBA00023163"/>
    </source>
</evidence>
<evidence type="ECO:0000313" key="6">
    <source>
        <dbReference type="Proteomes" id="UP001596055"/>
    </source>
</evidence>